<reference evidence="4" key="1">
    <citation type="journal article" date="2019" name="Int. J. Syst. Evol. Microbiol.">
        <title>The Global Catalogue of Microorganisms (GCM) 10K type strain sequencing project: providing services to taxonomists for standard genome sequencing and annotation.</title>
        <authorList>
            <consortium name="The Broad Institute Genomics Platform"/>
            <consortium name="The Broad Institute Genome Sequencing Center for Infectious Disease"/>
            <person name="Wu L."/>
            <person name="Ma J."/>
        </authorList>
    </citation>
    <scope>NUCLEOTIDE SEQUENCE [LARGE SCALE GENOMIC DNA]</scope>
    <source>
        <strain evidence="4">JCM 17440</strain>
    </source>
</reference>
<proteinExistence type="predicted"/>
<dbReference type="Proteomes" id="UP001501710">
    <property type="component" value="Unassembled WGS sequence"/>
</dbReference>
<keyword evidence="1" id="KW-0175">Coiled coil</keyword>
<dbReference type="InterPro" id="IPR038734">
    <property type="entry name" value="YhaN_AAA"/>
</dbReference>
<dbReference type="EMBL" id="BAABAS010000020">
    <property type="protein sequence ID" value="GAA4238699.1"/>
    <property type="molecule type" value="Genomic_DNA"/>
</dbReference>
<accession>A0ABP8CFY2</accession>
<evidence type="ECO:0000313" key="3">
    <source>
        <dbReference type="EMBL" id="GAA4238699.1"/>
    </source>
</evidence>
<dbReference type="Pfam" id="PF13514">
    <property type="entry name" value="AAA_27"/>
    <property type="match status" value="1"/>
</dbReference>
<evidence type="ECO:0000259" key="2">
    <source>
        <dbReference type="Pfam" id="PF13514"/>
    </source>
</evidence>
<dbReference type="InterPro" id="IPR027417">
    <property type="entry name" value="P-loop_NTPase"/>
</dbReference>
<feature type="domain" description="YhaN AAA" evidence="2">
    <location>
        <begin position="4"/>
        <end position="207"/>
    </location>
</feature>
<dbReference type="PANTHER" id="PTHR41259:SF1">
    <property type="entry name" value="DOUBLE-STRAND BREAK REPAIR RAD50 ATPASE, PUTATIVE-RELATED"/>
    <property type="match status" value="1"/>
</dbReference>
<dbReference type="PANTHER" id="PTHR41259">
    <property type="entry name" value="DOUBLE-STRAND BREAK REPAIR RAD50 ATPASE, PUTATIVE-RELATED"/>
    <property type="match status" value="1"/>
</dbReference>
<feature type="coiled-coil region" evidence="1">
    <location>
        <begin position="920"/>
        <end position="947"/>
    </location>
</feature>
<name>A0ABP8CFY2_9ACTN</name>
<sequence length="1145" mass="127978">MTGMRIDRLDLIAYGAFDGYSLEGLGAPGVHLVHGPNEAGKSTALSALDQLLYGIDHGTPYAYLHGGQTRLGARLSAPDGVALEIVRRKKRRDALVDGDGTPIGQEELVPFLGGIDRDTFTTEFALNSAELRKGGALLASGEGDMAQLLAAARSGMRLEAVLKQIDSRQRLLYLPRGRTNPKINAALKRLKEARQDARDAMLRPEQYWEAEQAVTEAADNLVATEKELKDKRALRAAKQQLLDMFPTLDEQRDLEAHIEEITQQGPCAPDDIREQLGDLLTKHSNHDAVRSKNSPLVADVDQQLADIGDDGSLLPHAAAIERLSKDITAILDEVTRRDESSEKAARTRGDALSRLHTVHPRATLDEQGRYRFPAALRTLGQRLRDEGHKHHDALAHARDAVKGHRTKRERLAERLGSFPVTEDVTHLRNAHATAPRDLPEKLAEKQAEEKKRTRRFHRALNRLELPELTPSDVLELRLPERGRVTEVESDVRDLDQRLRDRATELDQAQRQLGEHRRELARLVTDDSPPTREELRIQRARRDELITRFRDDPSVQGSLQEAVRRADTIVDLMLRHVEEVNRRAELEREITEGESTVPALQSMVEDAQTDLAQARLSWDALWKDYPATAPEPGRGTGVLDDVDRLRTDAQDLEDIHVDLHELRDRLATCTARLKELLRLDDALPFAEMLNMAGVRLDEHADVDARRTAARRDLDNAETELADAATDEADAEQAVTDHRKQWEQFLRNAGLPADRDLDTALTDLDTLMRVAGEVDVATVIEDGVRQAEQRISDFEHLLRETFRSCGRGAPVSTADWRQAAETLAADLRKQQDDDRKRQGLLDHRSKLVQQVDDAELELDEIEGRLRDFRARLGVTSNDAMEQAVDRARDLRETSTALAKIQRALPSGTKLTRLRQQAAETSADELGSELVELGRQIEDLEETKDDWLERRTTRRDALGRLNGGGDAALAAADSAAICAELAEDAEEFLRLEAARIAILTCMNEYRDSDQEPVLVQASQVFSKLSLGRYTGLELSDEERPSVRAKTSTGSLLAPTSLSEGAQDQLYLALRLATLERHAAAGHTLPIAVDDIFMTFDEPRTEAALRVLDTMADRFQVIVFTHHEQVVRSASKELPEGRCHVHHLPSPPE</sequence>
<dbReference type="SUPFAM" id="SSF52540">
    <property type="entry name" value="P-loop containing nucleoside triphosphate hydrolases"/>
    <property type="match status" value="1"/>
</dbReference>
<keyword evidence="4" id="KW-1185">Reference proteome</keyword>
<feature type="coiled-coil region" evidence="1">
    <location>
        <begin position="842"/>
        <end position="869"/>
    </location>
</feature>
<feature type="coiled-coil region" evidence="1">
    <location>
        <begin position="491"/>
        <end position="525"/>
    </location>
</feature>
<dbReference type="Gene3D" id="3.40.50.300">
    <property type="entry name" value="P-loop containing nucleotide triphosphate hydrolases"/>
    <property type="match status" value="2"/>
</dbReference>
<protein>
    <submittedName>
        <fullName evidence="3">YhaN family protein</fullName>
    </submittedName>
</protein>
<evidence type="ECO:0000256" key="1">
    <source>
        <dbReference type="SAM" id="Coils"/>
    </source>
</evidence>
<comment type="caution">
    <text evidence="3">The sequence shown here is derived from an EMBL/GenBank/DDBJ whole genome shotgun (WGS) entry which is preliminary data.</text>
</comment>
<organism evidence="3 4">
    <name type="scientific">Actinomadura meridiana</name>
    <dbReference type="NCBI Taxonomy" id="559626"/>
    <lineage>
        <taxon>Bacteria</taxon>
        <taxon>Bacillati</taxon>
        <taxon>Actinomycetota</taxon>
        <taxon>Actinomycetes</taxon>
        <taxon>Streptosporangiales</taxon>
        <taxon>Thermomonosporaceae</taxon>
        <taxon>Actinomadura</taxon>
    </lineage>
</organism>
<feature type="coiled-coil region" evidence="1">
    <location>
        <begin position="658"/>
        <end position="732"/>
    </location>
</feature>
<gene>
    <name evidence="3" type="ORF">GCM10022254_55710</name>
</gene>
<evidence type="ECO:0000313" key="4">
    <source>
        <dbReference type="Proteomes" id="UP001501710"/>
    </source>
</evidence>